<evidence type="ECO:0000313" key="4">
    <source>
        <dbReference type="Proteomes" id="UP000284842"/>
    </source>
</evidence>
<reference evidence="3 4" key="1">
    <citation type="journal article" date="2018" name="Evol. Lett.">
        <title>Horizontal gene cluster transfer increased hallucinogenic mushroom diversity.</title>
        <authorList>
            <person name="Reynolds H.T."/>
            <person name="Vijayakumar V."/>
            <person name="Gluck-Thaler E."/>
            <person name="Korotkin H.B."/>
            <person name="Matheny P.B."/>
            <person name="Slot J.C."/>
        </authorList>
    </citation>
    <scope>NUCLEOTIDE SEQUENCE [LARGE SCALE GENOMIC DNA]</scope>
    <source>
        <strain evidence="3 4">2629</strain>
    </source>
</reference>
<feature type="transmembrane region" description="Helical" evidence="2">
    <location>
        <begin position="489"/>
        <end position="510"/>
    </location>
</feature>
<sequence length="1184" mass="135300">MAVKDLIQLYESSSPNDTNQSPESPSRLNAGTGTGNSALSLPPPRRARFIHRNDEPTSRADATLVNDTSEYPFRGIGSSDLREPLSPKDGPSTLHAYPPTEQWSTGRHSHQRSQISNKNDLHPPHSPVPAQDVFARNALPLHLPKLDKYLELLKIPHLPSGDESRMFPPMDKLASLGWTLDDLENNATSTPSWRDRRSLLGTSINVLIGFLGSSALASFYSLQGLVNTVQIFALILSTIGKLPLHSSLECIHMSLVFLLVFIVLVSALLVYFYRSTTRCDRYNSIEGLQDMETKGNKWGLVITTFLLTVAYLPLSTMVIHVVVWSEELWPIPNPYRNATTLPPDLPPLGPPNVFRDPLDFCWTTTMKRNEVNLAPLMMIPSILVFILFTLWFPFVLRRVIRQSVPKVDSYTALGRPRNTADQDAEYQRLLGRDRNPFAFLYTAFRRGWGTYISTYLFAKLSTLLIIAIFDPDNCLFRNYSRTTISVIRQILLLLTTIGFFIAQCIFAPFLDPINNASEWTSRLNYLTTASTALAVTLNIPGKEILESYVLYCIYIVTYGLGFCKGPHLAFRSRRLTTSTDFSLINFGWMQRIVKKLTRRMDFSIDIFSPRLDISNCSVHTKRRIWQETVTALLLTDESCKIPNGQHIAFAQARDSIFPPYLLDFQGTPAERHVENLKILREVGAGTYRRANALLSGPDISWYRYLQDEIQKNYTGPDSYWKPLDDNEVNCRTYFGNAWWIPFPPTLVIRYDEGPYAVLNDSVALEAYIAQNSSKDVQMRRQIRMALRCLEGKLVRWPYDHVQHIGSPSLLCCGRRRYEAVTTQQYTFALLKIKRRGHLFWAGVHLGSGFQITLRYSRSVIVPSEVFGLTEDYDLTPSLARFLDLNKNLIDKSLPSLEEKISFYRRFHRKQCRTKAKVLSYRFLTFVYDQPRDPHGLAQSSIEFERDKRVRQLMRSSEAVFKIAYDRLAAVSTSPAATWWYIFWDDLWRRNHDTISGLQTHAKDFNPHYRTSIAYTPLPRQVLESFLTQRGLLHSKPKWSDFFHAGFLNKLYLRLNDAVFRDSSRAIVFHLGNDGRELDMEDIDILTQAQSSTLGTGGGTDHDASNMRPRPTYRWEGLLSDPPGNGGHERRRKWLTKMGAWFGITPLWRAGFQSYGISLDVKVENGRYVQLHDDHSTTVAGNSVR</sequence>
<dbReference type="InParanoid" id="A0A409V8H6"/>
<feature type="transmembrane region" description="Helical" evidence="2">
    <location>
        <begin position="199"/>
        <end position="220"/>
    </location>
</feature>
<feature type="transmembrane region" description="Helical" evidence="2">
    <location>
        <begin position="545"/>
        <end position="563"/>
    </location>
</feature>
<feature type="transmembrane region" description="Helical" evidence="2">
    <location>
        <begin position="298"/>
        <end position="323"/>
    </location>
</feature>
<comment type="caution">
    <text evidence="3">The sequence shown here is derived from an EMBL/GenBank/DDBJ whole genome shotgun (WGS) entry which is preliminary data.</text>
</comment>
<protein>
    <submittedName>
        <fullName evidence="3">Uncharacterized protein</fullName>
    </submittedName>
</protein>
<feature type="compositionally biased region" description="Polar residues" evidence="1">
    <location>
        <begin position="10"/>
        <end position="39"/>
    </location>
</feature>
<organism evidence="3 4">
    <name type="scientific">Panaeolus cyanescens</name>
    <dbReference type="NCBI Taxonomy" id="181874"/>
    <lineage>
        <taxon>Eukaryota</taxon>
        <taxon>Fungi</taxon>
        <taxon>Dikarya</taxon>
        <taxon>Basidiomycota</taxon>
        <taxon>Agaricomycotina</taxon>
        <taxon>Agaricomycetes</taxon>
        <taxon>Agaricomycetidae</taxon>
        <taxon>Agaricales</taxon>
        <taxon>Agaricineae</taxon>
        <taxon>Galeropsidaceae</taxon>
        <taxon>Panaeolus</taxon>
    </lineage>
</organism>
<accession>A0A409V8H6</accession>
<evidence type="ECO:0000256" key="1">
    <source>
        <dbReference type="SAM" id="MobiDB-lite"/>
    </source>
</evidence>
<feature type="transmembrane region" description="Helical" evidence="2">
    <location>
        <begin position="373"/>
        <end position="396"/>
    </location>
</feature>
<keyword evidence="2" id="KW-0812">Transmembrane</keyword>
<dbReference type="OrthoDB" id="10261361at2759"/>
<feature type="region of interest" description="Disordered" evidence="1">
    <location>
        <begin position="1"/>
        <end position="130"/>
    </location>
</feature>
<proteinExistence type="predicted"/>
<keyword evidence="2" id="KW-1133">Transmembrane helix</keyword>
<keyword evidence="2" id="KW-0472">Membrane</keyword>
<keyword evidence="4" id="KW-1185">Reference proteome</keyword>
<dbReference type="Proteomes" id="UP000284842">
    <property type="component" value="Unassembled WGS sequence"/>
</dbReference>
<feature type="compositionally biased region" description="Polar residues" evidence="1">
    <location>
        <begin position="101"/>
        <end position="118"/>
    </location>
</feature>
<dbReference type="STRING" id="181874.A0A409V8H6"/>
<feature type="transmembrane region" description="Helical" evidence="2">
    <location>
        <begin position="448"/>
        <end position="469"/>
    </location>
</feature>
<gene>
    <name evidence="3" type="ORF">CVT24_000535</name>
</gene>
<evidence type="ECO:0000256" key="2">
    <source>
        <dbReference type="SAM" id="Phobius"/>
    </source>
</evidence>
<name>A0A409V8H6_9AGAR</name>
<feature type="transmembrane region" description="Helical" evidence="2">
    <location>
        <begin position="251"/>
        <end position="273"/>
    </location>
</feature>
<evidence type="ECO:0000313" key="3">
    <source>
        <dbReference type="EMBL" id="PPQ62841.1"/>
    </source>
</evidence>
<dbReference type="AlphaFoldDB" id="A0A409V8H6"/>
<dbReference type="EMBL" id="NHTK01006137">
    <property type="protein sequence ID" value="PPQ62841.1"/>
    <property type="molecule type" value="Genomic_DNA"/>
</dbReference>